<dbReference type="Pfam" id="PF12704">
    <property type="entry name" value="MacB_PCD"/>
    <property type="match status" value="1"/>
</dbReference>
<keyword evidence="2" id="KW-1003">Cell membrane</keyword>
<reference evidence="11" key="1">
    <citation type="journal article" date="2022" name="Int. J. Syst. Evol. Microbiol.">
        <title>Anaeromyxobacter oryzae sp. nov., Anaeromyxobacter diazotrophicus sp. nov. and Anaeromyxobacter paludicola sp. nov., isolated from paddy soils.</title>
        <authorList>
            <person name="Itoh H."/>
            <person name="Xu Z."/>
            <person name="Mise K."/>
            <person name="Masuda Y."/>
            <person name="Ushijima N."/>
            <person name="Hayakawa C."/>
            <person name="Shiratori Y."/>
            <person name="Senoo K."/>
        </authorList>
    </citation>
    <scope>NUCLEOTIDE SEQUENCE [LARGE SCALE GENOMIC DNA]</scope>
    <source>
        <strain evidence="11">Red232</strain>
    </source>
</reference>
<dbReference type="PANTHER" id="PTHR30572:SF4">
    <property type="entry name" value="ABC TRANSPORTER PERMEASE YTRF"/>
    <property type="match status" value="1"/>
</dbReference>
<evidence type="ECO:0000256" key="4">
    <source>
        <dbReference type="ARBA" id="ARBA00022989"/>
    </source>
</evidence>
<dbReference type="EMBL" id="AP025591">
    <property type="protein sequence ID" value="BDG05127.1"/>
    <property type="molecule type" value="Genomic_DNA"/>
</dbReference>
<organism evidence="10 11">
    <name type="scientific">Anaeromyxobacter oryzae</name>
    <dbReference type="NCBI Taxonomy" id="2918170"/>
    <lineage>
        <taxon>Bacteria</taxon>
        <taxon>Pseudomonadati</taxon>
        <taxon>Myxococcota</taxon>
        <taxon>Myxococcia</taxon>
        <taxon>Myxococcales</taxon>
        <taxon>Cystobacterineae</taxon>
        <taxon>Anaeromyxobacteraceae</taxon>
        <taxon>Anaeromyxobacter</taxon>
    </lineage>
</organism>
<feature type="transmembrane region" description="Helical" evidence="7">
    <location>
        <begin position="28"/>
        <end position="48"/>
    </location>
</feature>
<evidence type="ECO:0000259" key="8">
    <source>
        <dbReference type="Pfam" id="PF02687"/>
    </source>
</evidence>
<protein>
    <submittedName>
        <fullName evidence="10">ABC transporter permease</fullName>
    </submittedName>
</protein>
<evidence type="ECO:0000256" key="7">
    <source>
        <dbReference type="SAM" id="Phobius"/>
    </source>
</evidence>
<dbReference type="Pfam" id="PF02687">
    <property type="entry name" value="FtsX"/>
    <property type="match status" value="1"/>
</dbReference>
<dbReference type="InterPro" id="IPR003838">
    <property type="entry name" value="ABC3_permease_C"/>
</dbReference>
<comment type="similarity">
    <text evidence="6">Belongs to the ABC-4 integral membrane protein family.</text>
</comment>
<feature type="domain" description="ABC3 transporter permease C-terminal" evidence="8">
    <location>
        <begin position="294"/>
        <end position="406"/>
    </location>
</feature>
<evidence type="ECO:0000256" key="5">
    <source>
        <dbReference type="ARBA" id="ARBA00023136"/>
    </source>
</evidence>
<evidence type="ECO:0000256" key="3">
    <source>
        <dbReference type="ARBA" id="ARBA00022692"/>
    </source>
</evidence>
<dbReference type="InterPro" id="IPR025857">
    <property type="entry name" value="MacB_PCD"/>
</dbReference>
<keyword evidence="5 7" id="KW-0472">Membrane</keyword>
<dbReference type="InterPro" id="IPR050250">
    <property type="entry name" value="Macrolide_Exporter_MacB"/>
</dbReference>
<keyword evidence="3 7" id="KW-0812">Transmembrane</keyword>
<keyword evidence="11" id="KW-1185">Reference proteome</keyword>
<name>A0ABN6MVW8_9BACT</name>
<feature type="transmembrane region" description="Helical" evidence="7">
    <location>
        <begin position="376"/>
        <end position="396"/>
    </location>
</feature>
<feature type="transmembrane region" description="Helical" evidence="7">
    <location>
        <begin position="342"/>
        <end position="364"/>
    </location>
</feature>
<evidence type="ECO:0000256" key="2">
    <source>
        <dbReference type="ARBA" id="ARBA00022475"/>
    </source>
</evidence>
<accession>A0ABN6MVW8</accession>
<gene>
    <name evidence="10" type="ORF">AMOR_41230</name>
</gene>
<evidence type="ECO:0000256" key="6">
    <source>
        <dbReference type="ARBA" id="ARBA00038076"/>
    </source>
</evidence>
<evidence type="ECO:0000259" key="9">
    <source>
        <dbReference type="Pfam" id="PF12704"/>
    </source>
</evidence>
<dbReference type="PANTHER" id="PTHR30572">
    <property type="entry name" value="MEMBRANE COMPONENT OF TRANSPORTER-RELATED"/>
    <property type="match status" value="1"/>
</dbReference>
<dbReference type="Proteomes" id="UP001162891">
    <property type="component" value="Chromosome"/>
</dbReference>
<comment type="subcellular location">
    <subcellularLocation>
        <location evidence="1">Cell membrane</location>
        <topology evidence="1">Multi-pass membrane protein</topology>
    </subcellularLocation>
</comment>
<evidence type="ECO:0000256" key="1">
    <source>
        <dbReference type="ARBA" id="ARBA00004651"/>
    </source>
</evidence>
<sequence>MGDRLRFWVRVFFVEALRALARNKLRSALTTLGITIGVAAVIWAVAIGEGGAARAQRVLDDLGDSFVWIEAGGRTVTGVRTGSHSTTTLTPEDAEAIRREVPLVKSVSENVDGNVQLVRAERNWRTRYRGVAPEYADIKRWRIASGAFFVDDHVLHAASVAVIGDTVRRQLFGFEEPVGQVVRVNGFPFQVIGVLAPKGQSASGQDQDDTVLMPWTSALRKLRGRSFTWLDDIVCSAVSMKAVDPAIQRITALLRQRHHIQPGEEDDFNVRRPDEAIKAQIKASETLETLLVTLASISLLIGGIGIMNVMLASVLQRTKEIGVRIAVGATPRAVQMQFLGEAVMLALVGGVLGLAMAAAGSWMFTDLVGWRVTIPPSAAILAIACSAAAGIASGLYPARKASRLDPIDALRSD</sequence>
<dbReference type="RefSeq" id="WP_248353680.1">
    <property type="nucleotide sequence ID" value="NZ_AP025591.1"/>
</dbReference>
<evidence type="ECO:0000313" key="11">
    <source>
        <dbReference type="Proteomes" id="UP001162891"/>
    </source>
</evidence>
<evidence type="ECO:0000313" key="10">
    <source>
        <dbReference type="EMBL" id="BDG05127.1"/>
    </source>
</evidence>
<feature type="domain" description="MacB-like periplasmic core" evidence="9">
    <location>
        <begin position="27"/>
        <end position="252"/>
    </location>
</feature>
<feature type="transmembrane region" description="Helical" evidence="7">
    <location>
        <begin position="290"/>
        <end position="315"/>
    </location>
</feature>
<keyword evidence="4 7" id="KW-1133">Transmembrane helix</keyword>
<proteinExistence type="inferred from homology"/>